<gene>
    <name evidence="3" type="ORF">N0B31_21150</name>
</gene>
<dbReference type="Proteomes" id="UP001057580">
    <property type="component" value="Chromosome"/>
</dbReference>
<evidence type="ECO:0000259" key="2">
    <source>
        <dbReference type="Pfam" id="PF00582"/>
    </source>
</evidence>
<protein>
    <submittedName>
        <fullName evidence="3">Universal stress protein</fullName>
    </submittedName>
</protein>
<organism evidence="3 4">
    <name type="scientific">Salinirubellus salinus</name>
    <dbReference type="NCBI Taxonomy" id="1364945"/>
    <lineage>
        <taxon>Archaea</taxon>
        <taxon>Methanobacteriati</taxon>
        <taxon>Methanobacteriota</taxon>
        <taxon>Stenosarchaea group</taxon>
        <taxon>Halobacteria</taxon>
        <taxon>Halobacteriales</taxon>
        <taxon>Natronomonadaceae</taxon>
        <taxon>Salinirubellus</taxon>
    </lineage>
</organism>
<dbReference type="CDD" id="cd00293">
    <property type="entry name" value="USP-like"/>
    <property type="match status" value="2"/>
</dbReference>
<dbReference type="EMBL" id="CP104003">
    <property type="protein sequence ID" value="UWM54618.1"/>
    <property type="molecule type" value="Genomic_DNA"/>
</dbReference>
<name>A0A9E7UAW1_9EURY</name>
<comment type="similarity">
    <text evidence="1">Belongs to the universal stress protein A family.</text>
</comment>
<dbReference type="PANTHER" id="PTHR46268:SF6">
    <property type="entry name" value="UNIVERSAL STRESS PROTEIN UP12"/>
    <property type="match status" value="1"/>
</dbReference>
<dbReference type="SUPFAM" id="SSF52402">
    <property type="entry name" value="Adenine nucleotide alpha hydrolases-like"/>
    <property type="match status" value="2"/>
</dbReference>
<dbReference type="Pfam" id="PF00582">
    <property type="entry name" value="Usp"/>
    <property type="match status" value="2"/>
</dbReference>
<evidence type="ECO:0000313" key="3">
    <source>
        <dbReference type="EMBL" id="UWM54618.1"/>
    </source>
</evidence>
<accession>A0A9E7UAW1</accession>
<dbReference type="AlphaFoldDB" id="A0A9E7UAW1"/>
<dbReference type="InterPro" id="IPR014729">
    <property type="entry name" value="Rossmann-like_a/b/a_fold"/>
</dbReference>
<keyword evidence="4" id="KW-1185">Reference proteome</keyword>
<dbReference type="InterPro" id="IPR006016">
    <property type="entry name" value="UspA"/>
</dbReference>
<evidence type="ECO:0000313" key="4">
    <source>
        <dbReference type="Proteomes" id="UP001057580"/>
    </source>
</evidence>
<dbReference type="InterPro" id="IPR006015">
    <property type="entry name" value="Universal_stress_UspA"/>
</dbReference>
<dbReference type="Gene3D" id="3.40.50.620">
    <property type="entry name" value="HUPs"/>
    <property type="match status" value="2"/>
</dbReference>
<dbReference type="PRINTS" id="PR01438">
    <property type="entry name" value="UNVRSLSTRESS"/>
</dbReference>
<dbReference type="PANTHER" id="PTHR46268">
    <property type="entry name" value="STRESS RESPONSE PROTEIN NHAX"/>
    <property type="match status" value="1"/>
</dbReference>
<dbReference type="GeneID" id="74944986"/>
<dbReference type="KEGG" id="ssai:N0B31_21150"/>
<sequence>MRAVFATDLSDAIETALESRICLECLGRYGITEVHLLNVTSPNVTTGMPGSDVGRQTRRGLERQADLLREEGFDVETHVVRGTPHRRINGLAEQVGADLIIVGSRGKSPLRERFIGGTARDVARTAVRPLLVQRIVETEDEHEIANEHLFQRVLYATDFSENAERAFEQFRYLQEATQEATLLHVTPPERRSEPDVVEDAEARLAELADRLEGMGIETRTVVREGEAVEEILAAEAEFDPTSILMGSRGRSRIRRLLLGSTSEKVTARASCNVLLVPPRQFG</sequence>
<proteinExistence type="inferred from homology"/>
<evidence type="ECO:0000256" key="1">
    <source>
        <dbReference type="ARBA" id="ARBA00008791"/>
    </source>
</evidence>
<feature type="domain" description="UspA" evidence="2">
    <location>
        <begin position="150"/>
        <end position="277"/>
    </location>
</feature>
<dbReference type="RefSeq" id="WP_260593638.1">
    <property type="nucleotide sequence ID" value="NZ_CP104003.1"/>
</dbReference>
<feature type="domain" description="UspA" evidence="2">
    <location>
        <begin position="2"/>
        <end position="132"/>
    </location>
</feature>
<reference evidence="3" key="1">
    <citation type="submission" date="2022-09" db="EMBL/GenBank/DDBJ databases">
        <title>Diverse halophilic archaea isolated from saline environments.</title>
        <authorList>
            <person name="Cui H.-L."/>
        </authorList>
    </citation>
    <scope>NUCLEOTIDE SEQUENCE</scope>
    <source>
        <strain evidence="3">ZS-35-S2</strain>
    </source>
</reference>